<proteinExistence type="inferred from homology"/>
<evidence type="ECO:0000256" key="2">
    <source>
        <dbReference type="ARBA" id="ARBA00022448"/>
    </source>
</evidence>
<feature type="transmembrane region" description="Helical" evidence="7">
    <location>
        <begin position="219"/>
        <end position="238"/>
    </location>
</feature>
<evidence type="ECO:0000256" key="3">
    <source>
        <dbReference type="ARBA" id="ARBA00022475"/>
    </source>
</evidence>
<sequence>MRLKGAIFLILLWYLISALTELPYPHEVAETFLILLLKPEPVLGKTLIQHAYASLFRVLTASLIAFTIAIPLGIVSALNRTLMELVTPLVEALRPIPPLAWIPLAYIIFAPLPNTVQISQIFIVFVGAFFPCFISVFDYSRNVPEELLEMARVFRAPEKLILRDIVLPHSLQGVVSGVRIGLGVGWMSIIAAEMIATSGEGLGYFIMVMYKVGGRTAEIVAGMAMIGIIGYVMNLILLKSEKLVMPWR</sequence>
<feature type="domain" description="ABC transmembrane type-1" evidence="8">
    <location>
        <begin position="51"/>
        <end position="237"/>
    </location>
</feature>
<dbReference type="Gene3D" id="1.10.3720.10">
    <property type="entry name" value="MetI-like"/>
    <property type="match status" value="1"/>
</dbReference>
<protein>
    <submittedName>
        <fullName evidence="9">ABC transporter permease</fullName>
    </submittedName>
</protein>
<dbReference type="CDD" id="cd06261">
    <property type="entry name" value="TM_PBP2"/>
    <property type="match status" value="1"/>
</dbReference>
<dbReference type="AlphaFoldDB" id="A0A7C3R8X0"/>
<evidence type="ECO:0000256" key="6">
    <source>
        <dbReference type="ARBA" id="ARBA00023136"/>
    </source>
</evidence>
<organism evidence="9">
    <name type="scientific">Archaeoglobus fulgidus</name>
    <dbReference type="NCBI Taxonomy" id="2234"/>
    <lineage>
        <taxon>Archaea</taxon>
        <taxon>Methanobacteriati</taxon>
        <taxon>Methanobacteriota</taxon>
        <taxon>Archaeoglobi</taxon>
        <taxon>Archaeoglobales</taxon>
        <taxon>Archaeoglobaceae</taxon>
        <taxon>Archaeoglobus</taxon>
    </lineage>
</organism>
<reference evidence="9" key="1">
    <citation type="journal article" date="2020" name="mSystems">
        <title>Genome- and Community-Level Interaction Insights into Carbon Utilization and Element Cycling Functions of Hydrothermarchaeota in Hydrothermal Sediment.</title>
        <authorList>
            <person name="Zhou Z."/>
            <person name="Liu Y."/>
            <person name="Xu W."/>
            <person name="Pan J."/>
            <person name="Luo Z.H."/>
            <person name="Li M."/>
        </authorList>
    </citation>
    <scope>NUCLEOTIDE SEQUENCE [LARGE SCALE GENOMIC DNA]</scope>
    <source>
        <strain evidence="9">SpSt-87</strain>
    </source>
</reference>
<dbReference type="SUPFAM" id="SSF161098">
    <property type="entry name" value="MetI-like"/>
    <property type="match status" value="1"/>
</dbReference>
<dbReference type="Pfam" id="PF00528">
    <property type="entry name" value="BPD_transp_1"/>
    <property type="match status" value="1"/>
</dbReference>
<comment type="similarity">
    <text evidence="7">Belongs to the binding-protein-dependent transport system permease family.</text>
</comment>
<dbReference type="EMBL" id="DTLB01000020">
    <property type="protein sequence ID" value="HFW32022.1"/>
    <property type="molecule type" value="Genomic_DNA"/>
</dbReference>
<feature type="transmembrane region" description="Helical" evidence="7">
    <location>
        <begin position="55"/>
        <end position="75"/>
    </location>
</feature>
<dbReference type="InterPro" id="IPR000515">
    <property type="entry name" value="MetI-like"/>
</dbReference>
<dbReference type="InterPro" id="IPR035906">
    <property type="entry name" value="MetI-like_sf"/>
</dbReference>
<evidence type="ECO:0000259" key="8">
    <source>
        <dbReference type="PROSITE" id="PS50928"/>
    </source>
</evidence>
<evidence type="ECO:0000256" key="4">
    <source>
        <dbReference type="ARBA" id="ARBA00022692"/>
    </source>
</evidence>
<dbReference type="GO" id="GO:0055085">
    <property type="term" value="P:transmembrane transport"/>
    <property type="evidence" value="ECO:0007669"/>
    <property type="project" value="InterPro"/>
</dbReference>
<gene>
    <name evidence="9" type="ORF">ENW66_03595</name>
</gene>
<keyword evidence="3" id="KW-1003">Cell membrane</keyword>
<keyword evidence="6 7" id="KW-0472">Membrane</keyword>
<evidence type="ECO:0000313" key="9">
    <source>
        <dbReference type="EMBL" id="HFW32022.1"/>
    </source>
</evidence>
<name>A0A7C3R8X0_ARCFL</name>
<comment type="subcellular location">
    <subcellularLocation>
        <location evidence="1 7">Cell membrane</location>
        <topology evidence="1 7">Multi-pass membrane protein</topology>
    </subcellularLocation>
</comment>
<dbReference type="PANTHER" id="PTHR30151">
    <property type="entry name" value="ALKANE SULFONATE ABC TRANSPORTER-RELATED, MEMBRANE SUBUNIT"/>
    <property type="match status" value="1"/>
</dbReference>
<dbReference type="PROSITE" id="PS50928">
    <property type="entry name" value="ABC_TM1"/>
    <property type="match status" value="1"/>
</dbReference>
<feature type="transmembrane region" description="Helical" evidence="7">
    <location>
        <begin position="118"/>
        <end position="139"/>
    </location>
</feature>
<accession>A0A7C3R8X0</accession>
<evidence type="ECO:0000256" key="1">
    <source>
        <dbReference type="ARBA" id="ARBA00004651"/>
    </source>
</evidence>
<keyword evidence="2 7" id="KW-0813">Transport</keyword>
<evidence type="ECO:0000256" key="7">
    <source>
        <dbReference type="RuleBase" id="RU363032"/>
    </source>
</evidence>
<comment type="caution">
    <text evidence="9">The sequence shown here is derived from an EMBL/GenBank/DDBJ whole genome shotgun (WGS) entry which is preliminary data.</text>
</comment>
<feature type="transmembrane region" description="Helical" evidence="7">
    <location>
        <begin position="96"/>
        <end position="112"/>
    </location>
</feature>
<keyword evidence="4 7" id="KW-0812">Transmembrane</keyword>
<dbReference type="PANTHER" id="PTHR30151:SF0">
    <property type="entry name" value="ABC TRANSPORTER PERMEASE PROTEIN MJ0413-RELATED"/>
    <property type="match status" value="1"/>
</dbReference>
<evidence type="ECO:0000256" key="5">
    <source>
        <dbReference type="ARBA" id="ARBA00022989"/>
    </source>
</evidence>
<dbReference type="GO" id="GO:0005886">
    <property type="term" value="C:plasma membrane"/>
    <property type="evidence" value="ECO:0007669"/>
    <property type="project" value="UniProtKB-SubCell"/>
</dbReference>
<keyword evidence="5 7" id="KW-1133">Transmembrane helix</keyword>
<feature type="transmembrane region" description="Helical" evidence="7">
    <location>
        <begin position="186"/>
        <end position="207"/>
    </location>
</feature>